<dbReference type="Proteomes" id="UP001164481">
    <property type="component" value="Chromosome"/>
</dbReference>
<organism evidence="3 4">
    <name type="scientific">Mycoplasmopsis synoviae</name>
    <name type="common">Mycoplasma synoviae</name>
    <dbReference type="NCBI Taxonomy" id="2109"/>
    <lineage>
        <taxon>Bacteria</taxon>
        <taxon>Bacillati</taxon>
        <taxon>Mycoplasmatota</taxon>
        <taxon>Mycoplasmoidales</taxon>
        <taxon>Metamycoplasmataceae</taxon>
        <taxon>Mycoplasmopsis</taxon>
    </lineage>
</organism>
<keyword evidence="2" id="KW-0732">Signal</keyword>
<dbReference type="AlphaFoldDB" id="A0AAX3F188"/>
<evidence type="ECO:0000313" key="4">
    <source>
        <dbReference type="Proteomes" id="UP001164481"/>
    </source>
</evidence>
<dbReference type="EMBL" id="CP107525">
    <property type="protein sequence ID" value="UZW64786.1"/>
    <property type="molecule type" value="Genomic_DNA"/>
</dbReference>
<protein>
    <recommendedName>
        <fullName evidence="5">Lipoprotein</fullName>
    </recommendedName>
</protein>
<feature type="coiled-coil region" evidence="1">
    <location>
        <begin position="314"/>
        <end position="358"/>
    </location>
</feature>
<gene>
    <name evidence="3" type="ORF">OIE46_01825</name>
</gene>
<feature type="signal peptide" evidence="2">
    <location>
        <begin position="1"/>
        <end position="23"/>
    </location>
</feature>
<reference evidence="3" key="2">
    <citation type="submission" date="2022-11" db="EMBL/GenBank/DDBJ databases">
        <title>complete genomes of mycoplasma synoviae ZX313 strain and SD2 strain.</title>
        <authorList>
            <person name="Zhong Q."/>
        </authorList>
    </citation>
    <scope>NUCLEOTIDE SEQUENCE</scope>
    <source>
        <strain evidence="3">SD2</strain>
    </source>
</reference>
<feature type="chain" id="PRO_5043500432" description="Lipoprotein" evidence="2">
    <location>
        <begin position="24"/>
        <end position="519"/>
    </location>
</feature>
<accession>A0AAX3F188</accession>
<evidence type="ECO:0000313" key="3">
    <source>
        <dbReference type="EMBL" id="UZW64786.1"/>
    </source>
</evidence>
<dbReference type="PROSITE" id="PS51257">
    <property type="entry name" value="PROKAR_LIPOPROTEIN"/>
    <property type="match status" value="1"/>
</dbReference>
<evidence type="ECO:0008006" key="5">
    <source>
        <dbReference type="Google" id="ProtNLM"/>
    </source>
</evidence>
<dbReference type="RefSeq" id="WP_154221406.1">
    <property type="nucleotide sequence ID" value="NZ_CP034544.1"/>
</dbReference>
<evidence type="ECO:0000256" key="2">
    <source>
        <dbReference type="SAM" id="SignalP"/>
    </source>
</evidence>
<reference evidence="3" key="1">
    <citation type="submission" date="2022-10" db="EMBL/GenBank/DDBJ databases">
        <authorList>
            <person name="Wei X."/>
        </authorList>
    </citation>
    <scope>NUCLEOTIDE SEQUENCE</scope>
    <source>
        <strain evidence="3">SD2</strain>
    </source>
</reference>
<keyword evidence="1" id="KW-0175">Coiled coil</keyword>
<name>A0AAX3F188_MYCSY</name>
<sequence>MRKKLKFFLVGAAVLALPTISVSCLYENDKTIKFARAFLNENAILEKQKSMPKHQNLVVQKFLDALYSSNLLTYTFSDFDYRIKANISGFSLTQKINGSSVSATEDEIRKALEEFLKDTPFYASYLVNKNTKNDYLKFSNDTVKRVNFSVPQGIFNTIPTFIFNPIEEKYKSEFLTLSDFQNNIEKAYQMARSIFREFSFFINKEEDNKVAAEPEKFQSVLGINSGFGATYLIDGVNPSTRGKDDGFKVLDSDTLDDPELQKLFLSDYQRFVSLYPHLLFFESITSVRNRITSAQASIEAIEKTILSTSNSAQRQSLSQSLKSFQDIKDAAEKQIEKFNSDRQEMKNLSDELVALNNSTNADENLKKQKQDELDKLVAFYQEDIDKIKSKFARNSRNSFTDIYHLNELFAKILFTFGAYKTQIIRGSYQEADPANPGETKKQTIWWLEVFDYKDSKWKIIDVYKDYLMVDKLGEEGEENSSNNVLNNLNYKVQLYISLPRNYKIDSEFKDIAHIKSNIQ</sequence>
<proteinExistence type="predicted"/>
<evidence type="ECO:0000256" key="1">
    <source>
        <dbReference type="SAM" id="Coils"/>
    </source>
</evidence>